<organism evidence="2 3">
    <name type="scientific">Rhynchophorus ferrugineus</name>
    <name type="common">Red palm weevil</name>
    <name type="synonym">Curculio ferrugineus</name>
    <dbReference type="NCBI Taxonomy" id="354439"/>
    <lineage>
        <taxon>Eukaryota</taxon>
        <taxon>Metazoa</taxon>
        <taxon>Ecdysozoa</taxon>
        <taxon>Arthropoda</taxon>
        <taxon>Hexapoda</taxon>
        <taxon>Insecta</taxon>
        <taxon>Pterygota</taxon>
        <taxon>Neoptera</taxon>
        <taxon>Endopterygota</taxon>
        <taxon>Coleoptera</taxon>
        <taxon>Polyphaga</taxon>
        <taxon>Cucujiformia</taxon>
        <taxon>Curculionidae</taxon>
        <taxon>Dryophthorinae</taxon>
        <taxon>Rhynchophorus</taxon>
    </lineage>
</organism>
<feature type="region of interest" description="Disordered" evidence="1">
    <location>
        <begin position="106"/>
        <end position="130"/>
    </location>
</feature>
<dbReference type="Proteomes" id="UP000625711">
    <property type="component" value="Unassembled WGS sequence"/>
</dbReference>
<evidence type="ECO:0000313" key="3">
    <source>
        <dbReference type="Proteomes" id="UP000625711"/>
    </source>
</evidence>
<protein>
    <submittedName>
        <fullName evidence="2">Uncharacterized protein</fullName>
    </submittedName>
</protein>
<dbReference type="EMBL" id="JAACXV010000296">
    <property type="protein sequence ID" value="KAF7280445.1"/>
    <property type="molecule type" value="Genomic_DNA"/>
</dbReference>
<evidence type="ECO:0000256" key="1">
    <source>
        <dbReference type="SAM" id="MobiDB-lite"/>
    </source>
</evidence>
<comment type="caution">
    <text evidence="2">The sequence shown here is derived from an EMBL/GenBank/DDBJ whole genome shotgun (WGS) entry which is preliminary data.</text>
</comment>
<sequence>MARTYKFAPKAKQISYETTPFCPNKTRPVFLLYGPRPPPNLHDPAPLATTRSVISRTTPQPQYVHKYKTNDQLKEGLVYRTQGQEEGGNPEDSVRASYPAKSAKIKKGNVPAGWNGAGEGLHAAETPPKY</sequence>
<accession>A0A834IGN1</accession>
<dbReference type="AlphaFoldDB" id="A0A834IGN1"/>
<evidence type="ECO:0000313" key="2">
    <source>
        <dbReference type="EMBL" id="KAF7280445.1"/>
    </source>
</evidence>
<name>A0A834IGN1_RHYFE</name>
<gene>
    <name evidence="2" type="ORF">GWI33_005883</name>
</gene>
<keyword evidence="3" id="KW-1185">Reference proteome</keyword>
<reference evidence="2" key="1">
    <citation type="submission" date="2020-08" db="EMBL/GenBank/DDBJ databases">
        <title>Genome sequencing and assembly of the red palm weevil Rhynchophorus ferrugineus.</title>
        <authorList>
            <person name="Dias G.B."/>
            <person name="Bergman C.M."/>
            <person name="Manee M."/>
        </authorList>
    </citation>
    <scope>NUCLEOTIDE SEQUENCE</scope>
    <source>
        <strain evidence="2">AA-2017</strain>
        <tissue evidence="2">Whole larva</tissue>
    </source>
</reference>
<proteinExistence type="predicted"/>